<dbReference type="InParanoid" id="A0A1X7UM08"/>
<protein>
    <submittedName>
        <fullName evidence="1">Uncharacterized protein</fullName>
    </submittedName>
</protein>
<accession>A0A1X7UM08</accession>
<evidence type="ECO:0000313" key="1">
    <source>
        <dbReference type="EnsemblMetazoa" id="Aqu2.1.28539_001"/>
    </source>
</evidence>
<dbReference type="EnsemblMetazoa" id="Aqu2.1.28539_001">
    <property type="protein sequence ID" value="Aqu2.1.28539_001"/>
    <property type="gene ID" value="Aqu2.1.28539"/>
</dbReference>
<dbReference type="AlphaFoldDB" id="A0A1X7UM08"/>
<name>A0A1X7UM08_AMPQE</name>
<proteinExistence type="predicted"/>
<organism evidence="1">
    <name type="scientific">Amphimedon queenslandica</name>
    <name type="common">Sponge</name>
    <dbReference type="NCBI Taxonomy" id="400682"/>
    <lineage>
        <taxon>Eukaryota</taxon>
        <taxon>Metazoa</taxon>
        <taxon>Porifera</taxon>
        <taxon>Demospongiae</taxon>
        <taxon>Heteroscleromorpha</taxon>
        <taxon>Haplosclerida</taxon>
        <taxon>Niphatidae</taxon>
        <taxon>Amphimedon</taxon>
    </lineage>
</organism>
<sequence>RESGHKGRKREKGGQIERDDFYRHKYKVSYKDKI</sequence>
<reference evidence="1" key="1">
    <citation type="submission" date="2017-05" db="UniProtKB">
        <authorList>
            <consortium name="EnsemblMetazoa"/>
        </authorList>
    </citation>
    <scope>IDENTIFICATION</scope>
</reference>